<protein>
    <submittedName>
        <fullName evidence="4">Peptidase</fullName>
    </submittedName>
</protein>
<proteinExistence type="predicted"/>
<feature type="chain" id="PRO_5042162010" evidence="2">
    <location>
        <begin position="20"/>
        <end position="265"/>
    </location>
</feature>
<dbReference type="Pfam" id="PF00089">
    <property type="entry name" value="Trypsin"/>
    <property type="match status" value="1"/>
</dbReference>
<evidence type="ECO:0000313" key="5">
    <source>
        <dbReference type="Proteomes" id="UP000258102"/>
    </source>
</evidence>
<accession>A0AAD0W4N1</accession>
<dbReference type="InterPro" id="IPR001254">
    <property type="entry name" value="Trypsin_dom"/>
</dbReference>
<evidence type="ECO:0000256" key="2">
    <source>
        <dbReference type="SAM" id="SignalP"/>
    </source>
</evidence>
<organism evidence="4 5">
    <name type="scientific">Pseudoalteromonas piscicida</name>
    <dbReference type="NCBI Taxonomy" id="43662"/>
    <lineage>
        <taxon>Bacteria</taxon>
        <taxon>Pseudomonadati</taxon>
        <taxon>Pseudomonadota</taxon>
        <taxon>Gammaproteobacteria</taxon>
        <taxon>Alteromonadales</taxon>
        <taxon>Pseudoalteromonadaceae</taxon>
        <taxon>Pseudoalteromonas</taxon>
    </lineage>
</organism>
<dbReference type="InterPro" id="IPR001314">
    <property type="entry name" value="Peptidase_S1A"/>
</dbReference>
<dbReference type="Gene3D" id="2.40.10.10">
    <property type="entry name" value="Trypsin-like serine proteases"/>
    <property type="match status" value="1"/>
</dbReference>
<gene>
    <name evidence="4" type="ORF">D0511_11925</name>
</gene>
<dbReference type="RefSeq" id="WP_088530275.1">
    <property type="nucleotide sequence ID" value="NZ_CP021646.1"/>
</dbReference>
<evidence type="ECO:0000256" key="1">
    <source>
        <dbReference type="ARBA" id="ARBA00023157"/>
    </source>
</evidence>
<dbReference type="Proteomes" id="UP000258102">
    <property type="component" value="Chromosome 1"/>
</dbReference>
<dbReference type="InterPro" id="IPR009003">
    <property type="entry name" value="Peptidase_S1_PA"/>
</dbReference>
<dbReference type="KEGG" id="ppis:B1L02_05850"/>
<feature type="signal peptide" evidence="2">
    <location>
        <begin position="1"/>
        <end position="19"/>
    </location>
</feature>
<dbReference type="PROSITE" id="PS50240">
    <property type="entry name" value="TRYPSIN_DOM"/>
    <property type="match status" value="1"/>
</dbReference>
<feature type="domain" description="Peptidase S1" evidence="3">
    <location>
        <begin position="49"/>
        <end position="262"/>
    </location>
</feature>
<dbReference type="AlphaFoldDB" id="A0AAD0W4N1"/>
<dbReference type="InterPro" id="IPR043504">
    <property type="entry name" value="Peptidase_S1_PA_chymotrypsin"/>
</dbReference>
<name>A0AAD0W4N1_PSEO7</name>
<dbReference type="GO" id="GO:0004252">
    <property type="term" value="F:serine-type endopeptidase activity"/>
    <property type="evidence" value="ECO:0007669"/>
    <property type="project" value="InterPro"/>
</dbReference>
<evidence type="ECO:0000313" key="4">
    <source>
        <dbReference type="EMBL" id="AXR02691.1"/>
    </source>
</evidence>
<dbReference type="EMBL" id="CP031761">
    <property type="protein sequence ID" value="AXR02691.1"/>
    <property type="molecule type" value="Genomic_DNA"/>
</dbReference>
<dbReference type="PANTHER" id="PTHR24250">
    <property type="entry name" value="CHYMOTRYPSIN-RELATED"/>
    <property type="match status" value="1"/>
</dbReference>
<keyword evidence="1" id="KW-1015">Disulfide bond</keyword>
<dbReference type="PRINTS" id="PR00722">
    <property type="entry name" value="CHYMOTRYPSIN"/>
</dbReference>
<dbReference type="SUPFAM" id="SSF50494">
    <property type="entry name" value="Trypsin-like serine proteases"/>
    <property type="match status" value="1"/>
</dbReference>
<dbReference type="GO" id="GO:0006508">
    <property type="term" value="P:proteolysis"/>
    <property type="evidence" value="ECO:0007669"/>
    <property type="project" value="InterPro"/>
</dbReference>
<reference evidence="4 5" key="1">
    <citation type="submission" date="2018-08" db="EMBL/GenBank/DDBJ databases">
        <title>Whole Genome Sequences of Two Pseudoalteromonas piscicida Strains, DE1-A and DE2-A, which Exhibit Strong Antibacterial Activity against Vibrio vulnificus.</title>
        <authorList>
            <person name="Richards G.P."/>
            <person name="Needleman D.S."/>
            <person name="Watson M.A."/>
            <person name="Polson S.W."/>
        </authorList>
    </citation>
    <scope>NUCLEOTIDE SEQUENCE [LARGE SCALE GENOMIC DNA]</scope>
    <source>
        <strain evidence="4 5">DE2-A</strain>
    </source>
</reference>
<evidence type="ECO:0000259" key="3">
    <source>
        <dbReference type="PROSITE" id="PS50240"/>
    </source>
</evidence>
<dbReference type="SMART" id="SM00020">
    <property type="entry name" value="Tryp_SPc"/>
    <property type="match status" value="1"/>
</dbReference>
<keyword evidence="2" id="KW-0732">Signal</keyword>
<sequence>MKRVICALSLLGLSLPSMAIVTRHDVSNTQYLVDQAPEFLIDMPGEGHGVLINPNWIVTVAHLIFSDYRGKEIQIHGKPFIIEEVIIHENARKPDSKLFKGDAKPLMEFNKSTSDIALIKLAEKVTQVDPIELYRGTEELGSTVTAFGRGSTGDGKNGSIYETKREKVLRKMENRIDNVEGNWLSMTLDDGDKALPLEGIDGSGDSGGPLIMMVDGKPELAGLFSWDYVEGDLQQFKHGLYGGKSYQVRISRYVEWIEEVMAKSR</sequence>